<keyword evidence="3" id="KW-1133">Transmembrane helix</keyword>
<comment type="caution">
    <text evidence="5">The sequence shown here is derived from an EMBL/GenBank/DDBJ whole genome shotgun (WGS) entry which is preliminary data.</text>
</comment>
<dbReference type="PRINTS" id="PR00834">
    <property type="entry name" value="PROTEASES2C"/>
</dbReference>
<keyword evidence="2" id="KW-0378">Hydrolase</keyword>
<organism evidence="5 6">
    <name type="scientific">Yanshouia hominis</name>
    <dbReference type="NCBI Taxonomy" id="2763673"/>
    <lineage>
        <taxon>Bacteria</taxon>
        <taxon>Bacillati</taxon>
        <taxon>Bacillota</taxon>
        <taxon>Clostridia</taxon>
        <taxon>Eubacteriales</taxon>
        <taxon>Oscillospiraceae</taxon>
        <taxon>Yanshouia</taxon>
    </lineage>
</organism>
<dbReference type="RefSeq" id="WP_262399297.1">
    <property type="nucleotide sequence ID" value="NZ_JACRTB010000006.1"/>
</dbReference>
<accession>A0ABR7NH03</accession>
<evidence type="ECO:0000256" key="2">
    <source>
        <dbReference type="ARBA" id="ARBA00022801"/>
    </source>
</evidence>
<dbReference type="PANTHER" id="PTHR43343">
    <property type="entry name" value="PEPTIDASE S12"/>
    <property type="match status" value="1"/>
</dbReference>
<dbReference type="InterPro" id="IPR009003">
    <property type="entry name" value="Peptidase_S1_PA"/>
</dbReference>
<dbReference type="Proteomes" id="UP000658131">
    <property type="component" value="Unassembled WGS sequence"/>
</dbReference>
<dbReference type="InterPro" id="IPR051201">
    <property type="entry name" value="Chloro_Bact_Ser_Proteases"/>
</dbReference>
<name>A0ABR7NH03_9FIRM</name>
<dbReference type="SMART" id="SM00228">
    <property type="entry name" value="PDZ"/>
    <property type="match status" value="1"/>
</dbReference>
<keyword evidence="1" id="KW-0645">Protease</keyword>
<keyword evidence="3" id="KW-0812">Transmembrane</keyword>
<dbReference type="PROSITE" id="PS50106">
    <property type="entry name" value="PDZ"/>
    <property type="match status" value="1"/>
</dbReference>
<evidence type="ECO:0000259" key="4">
    <source>
        <dbReference type="PROSITE" id="PS50106"/>
    </source>
</evidence>
<dbReference type="EMBL" id="JACRTB010000006">
    <property type="protein sequence ID" value="MBC8575676.1"/>
    <property type="molecule type" value="Genomic_DNA"/>
</dbReference>
<dbReference type="Gene3D" id="2.30.42.10">
    <property type="match status" value="1"/>
</dbReference>
<dbReference type="Gene3D" id="2.40.10.120">
    <property type="match status" value="1"/>
</dbReference>
<proteinExistence type="predicted"/>
<gene>
    <name evidence="5" type="ORF">H8717_04515</name>
</gene>
<dbReference type="SUPFAM" id="SSF50494">
    <property type="entry name" value="Trypsin-like serine proteases"/>
    <property type="match status" value="1"/>
</dbReference>
<dbReference type="InterPro" id="IPR001940">
    <property type="entry name" value="Peptidase_S1C"/>
</dbReference>
<dbReference type="Pfam" id="PF13180">
    <property type="entry name" value="PDZ_2"/>
    <property type="match status" value="1"/>
</dbReference>
<dbReference type="InterPro" id="IPR036034">
    <property type="entry name" value="PDZ_sf"/>
</dbReference>
<dbReference type="PANTHER" id="PTHR43343:SF3">
    <property type="entry name" value="PROTEASE DO-LIKE 8, CHLOROPLASTIC"/>
    <property type="match status" value="1"/>
</dbReference>
<feature type="domain" description="PDZ" evidence="4">
    <location>
        <begin position="306"/>
        <end position="389"/>
    </location>
</feature>
<evidence type="ECO:0000256" key="1">
    <source>
        <dbReference type="ARBA" id="ARBA00022670"/>
    </source>
</evidence>
<reference evidence="5 6" key="1">
    <citation type="submission" date="2020-08" db="EMBL/GenBank/DDBJ databases">
        <title>Genome public.</title>
        <authorList>
            <person name="Liu C."/>
            <person name="Sun Q."/>
        </authorList>
    </citation>
    <scope>NUCLEOTIDE SEQUENCE [LARGE SCALE GENOMIC DNA]</scope>
    <source>
        <strain evidence="5 6">BX1</strain>
    </source>
</reference>
<dbReference type="SUPFAM" id="SSF50156">
    <property type="entry name" value="PDZ domain-like"/>
    <property type="match status" value="1"/>
</dbReference>
<protein>
    <submittedName>
        <fullName evidence="5">Trypsin-like peptidase domain-containing protein</fullName>
    </submittedName>
</protein>
<sequence>MYPYQDEDKIREGTPTVPEAVPVWEQPAAHRPKRSRRALKTAALLCACLMVSGAAGLGGGFLALSLWGGAEAPAAQAEAPAAAPAVSAPAQSAAGAMTVSQVVNAVSDSVVAINTEVQTTNFFMQQVTGQAAGSGVIISQDGYLLTNNHVIENATKVSVTLKNGESYDAALVGTDPETDLAVIKIDAGGLQAAVIGSSSALQVGDETIAIGNPLGELGGTVTNGIVSALNREVTIDDRSMNLLQTNAAINPGNSGGGLFNDRGELIGIVVAKSSGVGVEGLGFAIPIDTAKAVADDLIASGYVTGRGELGVSVIDINDSRTAFYYRVPQNGVYLAGVSSGSAAERAGLKIGDGILAVDGAEVSSAAELSSQIARHKAGETIELTILRDGGEQTVSVTLQEKVPESVRKAA</sequence>
<evidence type="ECO:0000313" key="6">
    <source>
        <dbReference type="Proteomes" id="UP000658131"/>
    </source>
</evidence>
<dbReference type="Pfam" id="PF13365">
    <property type="entry name" value="Trypsin_2"/>
    <property type="match status" value="1"/>
</dbReference>
<evidence type="ECO:0000256" key="3">
    <source>
        <dbReference type="SAM" id="Phobius"/>
    </source>
</evidence>
<feature type="transmembrane region" description="Helical" evidence="3">
    <location>
        <begin position="41"/>
        <end position="67"/>
    </location>
</feature>
<evidence type="ECO:0000313" key="5">
    <source>
        <dbReference type="EMBL" id="MBC8575676.1"/>
    </source>
</evidence>
<keyword evidence="6" id="KW-1185">Reference proteome</keyword>
<keyword evidence="3" id="KW-0472">Membrane</keyword>
<dbReference type="InterPro" id="IPR001478">
    <property type="entry name" value="PDZ"/>
</dbReference>